<feature type="transmembrane region" description="Helical" evidence="8">
    <location>
        <begin position="265"/>
        <end position="285"/>
    </location>
</feature>
<keyword evidence="7 8" id="KW-0472">Membrane</keyword>
<feature type="transmembrane region" description="Helical" evidence="8">
    <location>
        <begin position="127"/>
        <end position="143"/>
    </location>
</feature>
<dbReference type="Proteomes" id="UP001499841">
    <property type="component" value="Unassembled WGS sequence"/>
</dbReference>
<keyword evidence="6 8" id="KW-1133">Transmembrane helix</keyword>
<comment type="caution">
    <text evidence="9">The sequence shown here is derived from an EMBL/GenBank/DDBJ whole genome shotgun (WGS) entry which is preliminary data.</text>
</comment>
<keyword evidence="5 8" id="KW-0812">Transmembrane</keyword>
<dbReference type="NCBIfam" id="TIGR00688">
    <property type="entry name" value="rarD"/>
    <property type="match status" value="1"/>
</dbReference>
<accession>A0ABP8ENZ3</accession>
<evidence type="ECO:0000256" key="8">
    <source>
        <dbReference type="SAM" id="Phobius"/>
    </source>
</evidence>
<feature type="transmembrane region" description="Helical" evidence="8">
    <location>
        <begin position="5"/>
        <end position="22"/>
    </location>
</feature>
<protein>
    <submittedName>
        <fullName evidence="9">EamA family transporter RarD</fullName>
    </submittedName>
</protein>
<evidence type="ECO:0000313" key="10">
    <source>
        <dbReference type="Proteomes" id="UP001499841"/>
    </source>
</evidence>
<evidence type="ECO:0000256" key="4">
    <source>
        <dbReference type="ARBA" id="ARBA00022475"/>
    </source>
</evidence>
<name>A0ABP8ENZ3_9MICO</name>
<comment type="similarity">
    <text evidence="2">Belongs to the EamA transporter family.</text>
</comment>
<feature type="transmembrane region" description="Helical" evidence="8">
    <location>
        <begin position="34"/>
        <end position="51"/>
    </location>
</feature>
<evidence type="ECO:0000256" key="2">
    <source>
        <dbReference type="ARBA" id="ARBA00007362"/>
    </source>
</evidence>
<feature type="transmembrane region" description="Helical" evidence="8">
    <location>
        <begin position="238"/>
        <end position="259"/>
    </location>
</feature>
<keyword evidence="3" id="KW-0813">Transport</keyword>
<feature type="transmembrane region" description="Helical" evidence="8">
    <location>
        <begin position="98"/>
        <end position="120"/>
    </location>
</feature>
<sequence length="294" mass="31364">MSTGVLLSALASAMFGGLYFLASRLDPLTGLEVFGWRVVLTAPLVTVLLLLTRQWGTVTAMAARVRARPATAAVLVLAAALLGVQLWLFTWAPAHGHALQVALGYFLMPLVMVVVGVVAFGERLSRARLAAVLFAAAGVAHELVRVGTLSWSTVLVALGYPAYFVLRRRAGTATTGAMWFEFVILLPVALVLVVTGPSLAVVPDLAPLLGLLGVLSSAALVCYVVASQHLSFSLFGLLSYLEPVLLALVSVTLLGQGIAPDEWWTYVPIWVAVLLLALEGAAQGYRLRRLRRPR</sequence>
<feature type="transmembrane region" description="Helical" evidence="8">
    <location>
        <begin position="72"/>
        <end position="92"/>
    </location>
</feature>
<organism evidence="9 10">
    <name type="scientific">Georgenia daeguensis</name>
    <dbReference type="NCBI Taxonomy" id="908355"/>
    <lineage>
        <taxon>Bacteria</taxon>
        <taxon>Bacillati</taxon>
        <taxon>Actinomycetota</taxon>
        <taxon>Actinomycetes</taxon>
        <taxon>Micrococcales</taxon>
        <taxon>Bogoriellaceae</taxon>
        <taxon>Georgenia</taxon>
    </lineage>
</organism>
<dbReference type="EMBL" id="BAABBA010000001">
    <property type="protein sequence ID" value="GAA4285729.1"/>
    <property type="molecule type" value="Genomic_DNA"/>
</dbReference>
<evidence type="ECO:0000313" key="9">
    <source>
        <dbReference type="EMBL" id="GAA4285729.1"/>
    </source>
</evidence>
<dbReference type="SUPFAM" id="SSF103481">
    <property type="entry name" value="Multidrug resistance efflux transporter EmrE"/>
    <property type="match status" value="2"/>
</dbReference>
<evidence type="ECO:0000256" key="3">
    <source>
        <dbReference type="ARBA" id="ARBA00022448"/>
    </source>
</evidence>
<feature type="transmembrane region" description="Helical" evidence="8">
    <location>
        <begin position="149"/>
        <end position="166"/>
    </location>
</feature>
<proteinExistence type="inferred from homology"/>
<comment type="subcellular location">
    <subcellularLocation>
        <location evidence="1">Cell membrane</location>
        <topology evidence="1">Multi-pass membrane protein</topology>
    </subcellularLocation>
</comment>
<reference evidence="10" key="1">
    <citation type="journal article" date="2019" name="Int. J. Syst. Evol. Microbiol.">
        <title>The Global Catalogue of Microorganisms (GCM) 10K type strain sequencing project: providing services to taxonomists for standard genome sequencing and annotation.</title>
        <authorList>
            <consortium name="The Broad Institute Genomics Platform"/>
            <consortium name="The Broad Institute Genome Sequencing Center for Infectious Disease"/>
            <person name="Wu L."/>
            <person name="Ma J."/>
        </authorList>
    </citation>
    <scope>NUCLEOTIDE SEQUENCE [LARGE SCALE GENOMIC DNA]</scope>
    <source>
        <strain evidence="10">JCM 17459</strain>
    </source>
</reference>
<keyword evidence="10" id="KW-1185">Reference proteome</keyword>
<evidence type="ECO:0000256" key="5">
    <source>
        <dbReference type="ARBA" id="ARBA00022692"/>
    </source>
</evidence>
<gene>
    <name evidence="9" type="primary">rarD_1</name>
    <name evidence="9" type="ORF">GCM10022262_00880</name>
</gene>
<feature type="transmembrane region" description="Helical" evidence="8">
    <location>
        <begin position="205"/>
        <end position="226"/>
    </location>
</feature>
<evidence type="ECO:0000256" key="7">
    <source>
        <dbReference type="ARBA" id="ARBA00023136"/>
    </source>
</evidence>
<dbReference type="RefSeq" id="WP_345036393.1">
    <property type="nucleotide sequence ID" value="NZ_BAABBA010000001.1"/>
</dbReference>
<keyword evidence="4" id="KW-1003">Cell membrane</keyword>
<dbReference type="InterPro" id="IPR004626">
    <property type="entry name" value="RarD"/>
</dbReference>
<dbReference type="InterPro" id="IPR037185">
    <property type="entry name" value="EmrE-like"/>
</dbReference>
<evidence type="ECO:0000256" key="1">
    <source>
        <dbReference type="ARBA" id="ARBA00004651"/>
    </source>
</evidence>
<feature type="transmembrane region" description="Helical" evidence="8">
    <location>
        <begin position="178"/>
        <end position="199"/>
    </location>
</feature>
<evidence type="ECO:0000256" key="6">
    <source>
        <dbReference type="ARBA" id="ARBA00022989"/>
    </source>
</evidence>